<reference evidence="7 8" key="1">
    <citation type="submission" date="2016-08" db="EMBL/GenBank/DDBJ databases">
        <title>Draft genome sequence of allopolyploid Zygosaccharomyces rouxii.</title>
        <authorList>
            <person name="Watanabe J."/>
            <person name="Uehara K."/>
            <person name="Mogi Y."/>
            <person name="Tsukioka Y."/>
        </authorList>
    </citation>
    <scope>NUCLEOTIDE SEQUENCE [LARGE SCALE GENOMIC DNA]</scope>
    <source>
        <strain evidence="7 8">NBRC 110957</strain>
    </source>
</reference>
<comment type="similarity">
    <text evidence="2">Belongs to the TMEM14 family.</text>
</comment>
<feature type="transmembrane region" description="Helical" evidence="6">
    <location>
        <begin position="29"/>
        <end position="46"/>
    </location>
</feature>
<dbReference type="EMBL" id="BDGX01000030">
    <property type="protein sequence ID" value="GAV51302.1"/>
    <property type="molecule type" value="Genomic_DNA"/>
</dbReference>
<evidence type="ECO:0000256" key="1">
    <source>
        <dbReference type="ARBA" id="ARBA00004370"/>
    </source>
</evidence>
<organism evidence="7 8">
    <name type="scientific">Zygosaccharomyces rouxii</name>
    <dbReference type="NCBI Taxonomy" id="4956"/>
    <lineage>
        <taxon>Eukaryota</taxon>
        <taxon>Fungi</taxon>
        <taxon>Dikarya</taxon>
        <taxon>Ascomycota</taxon>
        <taxon>Saccharomycotina</taxon>
        <taxon>Saccharomycetes</taxon>
        <taxon>Saccharomycetales</taxon>
        <taxon>Saccharomycetaceae</taxon>
        <taxon>Zygosaccharomyces</taxon>
    </lineage>
</organism>
<dbReference type="Proteomes" id="UP000187013">
    <property type="component" value="Unassembled WGS sequence"/>
</dbReference>
<evidence type="ECO:0000256" key="2">
    <source>
        <dbReference type="ARBA" id="ARBA00007590"/>
    </source>
</evidence>
<gene>
    <name evidence="7" type="ORF">ZYGR_0AD04850</name>
</gene>
<dbReference type="Gene3D" id="1.10.10.1740">
    <property type="entry name" value="Transmembrane protein 14-like"/>
    <property type="match status" value="1"/>
</dbReference>
<dbReference type="eggNOG" id="KOG4267">
    <property type="taxonomic scope" value="Eukaryota"/>
</dbReference>
<dbReference type="PANTHER" id="PTHR12668">
    <property type="entry name" value="TRANSMEMBRANE PROTEIN 14, 15"/>
    <property type="match status" value="1"/>
</dbReference>
<dbReference type="Pfam" id="PF03647">
    <property type="entry name" value="Tmemb_14"/>
    <property type="match status" value="1"/>
</dbReference>
<proteinExistence type="inferred from homology"/>
<evidence type="ECO:0000313" key="7">
    <source>
        <dbReference type="EMBL" id="GAV51302.1"/>
    </source>
</evidence>
<evidence type="ECO:0000313" key="8">
    <source>
        <dbReference type="Proteomes" id="UP000187013"/>
    </source>
</evidence>
<dbReference type="GO" id="GO:0016020">
    <property type="term" value="C:membrane"/>
    <property type="evidence" value="ECO:0007669"/>
    <property type="project" value="UniProtKB-SubCell"/>
</dbReference>
<dbReference type="AlphaFoldDB" id="A0A1Q3A6H1"/>
<evidence type="ECO:0000256" key="5">
    <source>
        <dbReference type="ARBA" id="ARBA00023136"/>
    </source>
</evidence>
<comment type="subcellular location">
    <subcellularLocation>
        <location evidence="1">Membrane</location>
    </subcellularLocation>
</comment>
<feature type="transmembrane region" description="Helical" evidence="6">
    <location>
        <begin position="80"/>
        <end position="97"/>
    </location>
</feature>
<dbReference type="OMA" id="AYPAYIM"/>
<keyword evidence="4 6" id="KW-1133">Transmembrane helix</keyword>
<feature type="transmembrane region" description="Helical" evidence="6">
    <location>
        <begin position="53"/>
        <end position="74"/>
    </location>
</feature>
<dbReference type="PANTHER" id="PTHR12668:SF53">
    <property type="entry name" value="TMEM14 PROTEIN HOMOLOG YJR085C"/>
    <property type="match status" value="1"/>
</dbReference>
<sequence>MEHPAYTLGFLTAFGGAMGYFRKGSVPSLAAGLLFGGIYGYAGYLLHQNSDGGLEIALGTSAILLATGIARGVPSKFTKPVPVALTLLGGVGSLYYFKKYKEFY</sequence>
<evidence type="ECO:0000256" key="3">
    <source>
        <dbReference type="ARBA" id="ARBA00022692"/>
    </source>
</evidence>
<protein>
    <recommendedName>
        <fullName evidence="9">TMEM14 protein homolog YJR085C</fullName>
    </recommendedName>
</protein>
<evidence type="ECO:0000256" key="4">
    <source>
        <dbReference type="ARBA" id="ARBA00022989"/>
    </source>
</evidence>
<keyword evidence="5 6" id="KW-0472">Membrane</keyword>
<comment type="caution">
    <text evidence="7">The sequence shown here is derived from an EMBL/GenBank/DDBJ whole genome shotgun (WGS) entry which is preliminary data.</text>
</comment>
<name>A0A1Q3A6H1_ZYGRO</name>
<accession>A0A1Q3A6H1</accession>
<evidence type="ECO:0000256" key="6">
    <source>
        <dbReference type="SAM" id="Phobius"/>
    </source>
</evidence>
<dbReference type="InterPro" id="IPR044890">
    <property type="entry name" value="TMEM14_sf"/>
</dbReference>
<dbReference type="InterPro" id="IPR005349">
    <property type="entry name" value="TMEM14"/>
</dbReference>
<keyword evidence="3 6" id="KW-0812">Transmembrane</keyword>
<dbReference type="OrthoDB" id="5620at2759"/>
<evidence type="ECO:0008006" key="9">
    <source>
        <dbReference type="Google" id="ProtNLM"/>
    </source>
</evidence>